<reference evidence="2 3" key="1">
    <citation type="journal article" date="2023" name="Plants (Basel)">
        <title>Bridging the Gap: Combining Genomics and Transcriptomics Approaches to Understand Stylosanthes scabra, an Orphan Legume from the Brazilian Caatinga.</title>
        <authorList>
            <person name="Ferreira-Neto J.R.C."/>
            <person name="da Silva M.D."/>
            <person name="Binneck E."/>
            <person name="de Melo N.F."/>
            <person name="da Silva R.H."/>
            <person name="de Melo A.L.T.M."/>
            <person name="Pandolfi V."/>
            <person name="Bustamante F.O."/>
            <person name="Brasileiro-Vidal A.C."/>
            <person name="Benko-Iseppon A.M."/>
        </authorList>
    </citation>
    <scope>NUCLEOTIDE SEQUENCE [LARGE SCALE GENOMIC DNA]</scope>
    <source>
        <tissue evidence="2">Leaves</tissue>
    </source>
</reference>
<feature type="compositionally biased region" description="Polar residues" evidence="1">
    <location>
        <begin position="13"/>
        <end position="25"/>
    </location>
</feature>
<evidence type="ECO:0000256" key="1">
    <source>
        <dbReference type="SAM" id="MobiDB-lite"/>
    </source>
</evidence>
<gene>
    <name evidence="2" type="ORF">PIB30_096858</name>
</gene>
<keyword evidence="3" id="KW-1185">Reference proteome</keyword>
<dbReference type="Proteomes" id="UP001341840">
    <property type="component" value="Unassembled WGS sequence"/>
</dbReference>
<feature type="compositionally biased region" description="Acidic residues" evidence="1">
    <location>
        <begin position="121"/>
        <end position="136"/>
    </location>
</feature>
<proteinExistence type="predicted"/>
<feature type="region of interest" description="Disordered" evidence="1">
    <location>
        <begin position="104"/>
        <end position="136"/>
    </location>
</feature>
<evidence type="ECO:0000313" key="3">
    <source>
        <dbReference type="Proteomes" id="UP001341840"/>
    </source>
</evidence>
<name>A0ABU6QWE5_9FABA</name>
<comment type="caution">
    <text evidence="2">The sequence shown here is derived from an EMBL/GenBank/DDBJ whole genome shotgun (WGS) entry which is preliminary data.</text>
</comment>
<sequence>GVTLHTDPLLRSSRGTSEPPLSQQDTIEDLRTRIHVFTQELHQKVQQNDDAGERVQQLLTQAELKMNAIVEQAHEELLRECEVCRKMKEEMAAYYSSVRASGSRVGSTIVTAPATQHDGDGGQEEEEDDADDYQDP</sequence>
<feature type="non-terminal residue" evidence="2">
    <location>
        <position position="1"/>
    </location>
</feature>
<protein>
    <submittedName>
        <fullName evidence="2">Uncharacterized protein</fullName>
    </submittedName>
</protein>
<accession>A0ABU6QWE5</accession>
<dbReference type="EMBL" id="JASCZI010002333">
    <property type="protein sequence ID" value="MED6116090.1"/>
    <property type="molecule type" value="Genomic_DNA"/>
</dbReference>
<feature type="region of interest" description="Disordered" evidence="1">
    <location>
        <begin position="1"/>
        <end position="27"/>
    </location>
</feature>
<evidence type="ECO:0000313" key="2">
    <source>
        <dbReference type="EMBL" id="MED6116090.1"/>
    </source>
</evidence>
<organism evidence="2 3">
    <name type="scientific">Stylosanthes scabra</name>
    <dbReference type="NCBI Taxonomy" id="79078"/>
    <lineage>
        <taxon>Eukaryota</taxon>
        <taxon>Viridiplantae</taxon>
        <taxon>Streptophyta</taxon>
        <taxon>Embryophyta</taxon>
        <taxon>Tracheophyta</taxon>
        <taxon>Spermatophyta</taxon>
        <taxon>Magnoliopsida</taxon>
        <taxon>eudicotyledons</taxon>
        <taxon>Gunneridae</taxon>
        <taxon>Pentapetalae</taxon>
        <taxon>rosids</taxon>
        <taxon>fabids</taxon>
        <taxon>Fabales</taxon>
        <taxon>Fabaceae</taxon>
        <taxon>Papilionoideae</taxon>
        <taxon>50 kb inversion clade</taxon>
        <taxon>dalbergioids sensu lato</taxon>
        <taxon>Dalbergieae</taxon>
        <taxon>Pterocarpus clade</taxon>
        <taxon>Stylosanthes</taxon>
    </lineage>
</organism>